<feature type="domain" description="Sulfotransferase" evidence="5">
    <location>
        <begin position="31"/>
        <end position="144"/>
    </location>
</feature>
<evidence type="ECO:0000256" key="3">
    <source>
        <dbReference type="RuleBase" id="RU361155"/>
    </source>
</evidence>
<feature type="region of interest" description="Disordered" evidence="4">
    <location>
        <begin position="234"/>
        <end position="297"/>
    </location>
</feature>
<evidence type="ECO:0000256" key="4">
    <source>
        <dbReference type="SAM" id="MobiDB-lite"/>
    </source>
</evidence>
<dbReference type="Pfam" id="PF00685">
    <property type="entry name" value="Sulfotransfer_1"/>
    <property type="match status" value="1"/>
</dbReference>
<dbReference type="Gene3D" id="3.40.50.300">
    <property type="entry name" value="P-loop containing nucleotide triphosphate hydrolases"/>
    <property type="match status" value="1"/>
</dbReference>
<proteinExistence type="inferred from homology"/>
<feature type="compositionally biased region" description="Basic and acidic residues" evidence="4">
    <location>
        <begin position="234"/>
        <end position="244"/>
    </location>
</feature>
<feature type="compositionally biased region" description="Basic and acidic residues" evidence="4">
    <location>
        <begin position="287"/>
        <end position="297"/>
    </location>
</feature>
<reference evidence="7" key="1">
    <citation type="journal article" date="2019" name="Nat. Commun.">
        <title>The genome of broomcorn millet.</title>
        <authorList>
            <person name="Zou C."/>
            <person name="Miki D."/>
            <person name="Li D."/>
            <person name="Tang Q."/>
            <person name="Xiao L."/>
            <person name="Rajput S."/>
            <person name="Deng P."/>
            <person name="Jia W."/>
            <person name="Huang R."/>
            <person name="Zhang M."/>
            <person name="Sun Y."/>
            <person name="Hu J."/>
            <person name="Fu X."/>
            <person name="Schnable P.S."/>
            <person name="Li F."/>
            <person name="Zhang H."/>
            <person name="Feng B."/>
            <person name="Zhu X."/>
            <person name="Liu R."/>
            <person name="Schnable J.C."/>
            <person name="Zhu J.-K."/>
            <person name="Zhang H."/>
        </authorList>
    </citation>
    <scope>NUCLEOTIDE SEQUENCE [LARGE SCALE GENOMIC DNA]</scope>
</reference>
<evidence type="ECO:0000256" key="1">
    <source>
        <dbReference type="ARBA" id="ARBA00005771"/>
    </source>
</evidence>
<keyword evidence="7" id="KW-1185">Reference proteome</keyword>
<evidence type="ECO:0000259" key="5">
    <source>
        <dbReference type="Pfam" id="PF00685"/>
    </source>
</evidence>
<evidence type="ECO:0000313" key="6">
    <source>
        <dbReference type="EMBL" id="RLN28465.1"/>
    </source>
</evidence>
<feature type="compositionally biased region" description="Basic and acidic residues" evidence="4">
    <location>
        <begin position="260"/>
        <end position="273"/>
    </location>
</feature>
<evidence type="ECO:0000256" key="2">
    <source>
        <dbReference type="ARBA" id="ARBA00022679"/>
    </source>
</evidence>
<organism evidence="6 7">
    <name type="scientific">Panicum miliaceum</name>
    <name type="common">Proso millet</name>
    <name type="synonym">Broomcorn millet</name>
    <dbReference type="NCBI Taxonomy" id="4540"/>
    <lineage>
        <taxon>Eukaryota</taxon>
        <taxon>Viridiplantae</taxon>
        <taxon>Streptophyta</taxon>
        <taxon>Embryophyta</taxon>
        <taxon>Tracheophyta</taxon>
        <taxon>Spermatophyta</taxon>
        <taxon>Magnoliopsida</taxon>
        <taxon>Liliopsida</taxon>
        <taxon>Poales</taxon>
        <taxon>Poaceae</taxon>
        <taxon>PACMAD clade</taxon>
        <taxon>Panicoideae</taxon>
        <taxon>Panicodae</taxon>
        <taxon>Paniceae</taxon>
        <taxon>Panicinae</taxon>
        <taxon>Panicum</taxon>
        <taxon>Panicum sect. Panicum</taxon>
    </lineage>
</organism>
<dbReference type="EC" id="2.8.2.-" evidence="3"/>
<sequence>MPPLVQHQNFWVSPELFESMQLVKDEFVPWDDDIILATFPKCGTTWLKALAFAITNRSHHTLAHHPLLTLHPQDTVPFLELPNRRIQPLAELEAIPSPRLLATHLPFSLLPASVTAVGSRFVYVYRDPKDVFVSKWHFENRMSEKLFIELGLSFHLFCEGFTGRRGGGAVGERKAAAHAAAGIDAGGIAAVTREGKGRVTQGSACHGIMAGQSHGEGKEEAWATGAGANWIRGEEEKEKGREARATATATGAGGSGVVAGREREEREEEERKVGRAQAARFTARSGGRKEGAGDVRR</sequence>
<dbReference type="InterPro" id="IPR000863">
    <property type="entry name" value="Sulfotransferase_dom"/>
</dbReference>
<keyword evidence="2 3" id="KW-0808">Transferase</keyword>
<dbReference type="OrthoDB" id="205623at2759"/>
<dbReference type="Proteomes" id="UP000275267">
    <property type="component" value="Unassembled WGS sequence"/>
</dbReference>
<accession>A0A3L6SY75</accession>
<evidence type="ECO:0000313" key="7">
    <source>
        <dbReference type="Proteomes" id="UP000275267"/>
    </source>
</evidence>
<dbReference type="SUPFAM" id="SSF52540">
    <property type="entry name" value="P-loop containing nucleoside triphosphate hydrolases"/>
    <property type="match status" value="1"/>
</dbReference>
<name>A0A3L6SY75_PANMI</name>
<dbReference type="InterPro" id="IPR027417">
    <property type="entry name" value="P-loop_NTPase"/>
</dbReference>
<dbReference type="AlphaFoldDB" id="A0A3L6SY75"/>
<dbReference type="GO" id="GO:0008146">
    <property type="term" value="F:sulfotransferase activity"/>
    <property type="evidence" value="ECO:0007669"/>
    <property type="project" value="InterPro"/>
</dbReference>
<comment type="caution">
    <text evidence="6">The sequence shown here is derived from an EMBL/GenBank/DDBJ whole genome shotgun (WGS) entry which is preliminary data.</text>
</comment>
<protein>
    <recommendedName>
        <fullName evidence="3">Sulfotransferase</fullName>
        <ecNumber evidence="3">2.8.2.-</ecNumber>
    </recommendedName>
</protein>
<dbReference type="PANTHER" id="PTHR11783">
    <property type="entry name" value="SULFOTRANSFERASE SULT"/>
    <property type="match status" value="1"/>
</dbReference>
<comment type="similarity">
    <text evidence="1 3">Belongs to the sulfotransferase 1 family.</text>
</comment>
<gene>
    <name evidence="6" type="ORF">C2845_PM05G23730</name>
</gene>
<dbReference type="EMBL" id="PQIB02000003">
    <property type="protein sequence ID" value="RLN28465.1"/>
    <property type="molecule type" value="Genomic_DNA"/>
</dbReference>